<feature type="domain" description="N-acetyltransferase" evidence="7">
    <location>
        <begin position="32"/>
        <end position="197"/>
    </location>
</feature>
<keyword evidence="9" id="KW-1185">Reference proteome</keyword>
<protein>
    <recommendedName>
        <fullName evidence="3">Lysine N-acyltransferase MbtK</fullName>
    </recommendedName>
    <alternativeName>
        <fullName evidence="5">Mycobactin synthase protein K</fullName>
    </alternativeName>
</protein>
<feature type="region of interest" description="Disordered" evidence="6">
    <location>
        <begin position="1"/>
        <end position="32"/>
    </location>
</feature>
<organism evidence="8 9">
    <name type="scientific">Thermostaphylospora chromogena</name>
    <dbReference type="NCBI Taxonomy" id="35622"/>
    <lineage>
        <taxon>Bacteria</taxon>
        <taxon>Bacillati</taxon>
        <taxon>Actinomycetota</taxon>
        <taxon>Actinomycetes</taxon>
        <taxon>Streptosporangiales</taxon>
        <taxon>Thermomonosporaceae</taxon>
        <taxon>Thermostaphylospora</taxon>
    </lineage>
</organism>
<comment type="function">
    <text evidence="1">Acyltransferase required for the direct transfer of medium- to long-chain fatty acyl moieties from a carrier protein (MbtL) on to the epsilon-amino group of lysine residue in the mycobactin core.</text>
</comment>
<dbReference type="Proteomes" id="UP000217103">
    <property type="component" value="Unassembled WGS sequence"/>
</dbReference>
<dbReference type="PANTHER" id="PTHR31438:SF1">
    <property type="entry name" value="LYSINE N-ACYLTRANSFERASE C17G9.06C-RELATED"/>
    <property type="match status" value="1"/>
</dbReference>
<dbReference type="PROSITE" id="PS51186">
    <property type="entry name" value="GNAT"/>
    <property type="match status" value="1"/>
</dbReference>
<evidence type="ECO:0000256" key="3">
    <source>
        <dbReference type="ARBA" id="ARBA00020586"/>
    </source>
</evidence>
<dbReference type="InterPro" id="IPR019432">
    <property type="entry name" value="Acyltransferase_MbtK/IucB-like"/>
</dbReference>
<proteinExistence type="predicted"/>
<dbReference type="EMBL" id="FNKK01000002">
    <property type="protein sequence ID" value="SDR27341.1"/>
    <property type="molecule type" value="Genomic_DNA"/>
</dbReference>
<sequence>MDQVGSRTGAPTAVRDGDAVGPPPIPAPVDPWEFRPLGPQDGYVSLVWEWMNRPHVAAAWDQAWPQERWEAEIARQAAGDHSRPCIALLDGRPVAYLEVYRVLRDRLAPLYPFRPHDLGVHIAIGHPDDIGRGLGRSLLRTVADGLLAADEACTRVVAEPDVTNTASLRAFATAGFRRVGEVTMPHKTAALLVRPRTEEDLPRW</sequence>
<dbReference type="STRING" id="35622.SAMN04489764_4672"/>
<evidence type="ECO:0000256" key="5">
    <source>
        <dbReference type="ARBA" id="ARBA00031122"/>
    </source>
</evidence>
<evidence type="ECO:0000259" key="7">
    <source>
        <dbReference type="PROSITE" id="PS51186"/>
    </source>
</evidence>
<reference evidence="8 9" key="1">
    <citation type="submission" date="2016-10" db="EMBL/GenBank/DDBJ databases">
        <authorList>
            <person name="de Groot N.N."/>
        </authorList>
    </citation>
    <scope>NUCLEOTIDE SEQUENCE [LARGE SCALE GENOMIC DNA]</scope>
    <source>
        <strain evidence="8 9">DSM 43794</strain>
    </source>
</reference>
<dbReference type="Pfam" id="PF13523">
    <property type="entry name" value="Acetyltransf_8"/>
    <property type="match status" value="1"/>
</dbReference>
<dbReference type="GO" id="GO:0016410">
    <property type="term" value="F:N-acyltransferase activity"/>
    <property type="evidence" value="ECO:0007669"/>
    <property type="project" value="TreeGrafter"/>
</dbReference>
<gene>
    <name evidence="8" type="ORF">SAMN04489764_4672</name>
</gene>
<keyword evidence="8" id="KW-0808">Transferase</keyword>
<evidence type="ECO:0000256" key="6">
    <source>
        <dbReference type="SAM" id="MobiDB-lite"/>
    </source>
</evidence>
<dbReference type="SUPFAM" id="SSF55729">
    <property type="entry name" value="Acyl-CoA N-acyltransferases (Nat)"/>
    <property type="match status" value="1"/>
</dbReference>
<dbReference type="SMART" id="SM01006">
    <property type="entry name" value="AlcB"/>
    <property type="match status" value="1"/>
</dbReference>
<dbReference type="InterPro" id="IPR000182">
    <property type="entry name" value="GNAT_dom"/>
</dbReference>
<accession>A0A1H1HPF6</accession>
<evidence type="ECO:0000256" key="2">
    <source>
        <dbReference type="ARBA" id="ARBA00005102"/>
    </source>
</evidence>
<dbReference type="GO" id="GO:0046677">
    <property type="term" value="P:response to antibiotic"/>
    <property type="evidence" value="ECO:0007669"/>
    <property type="project" value="UniProtKB-KW"/>
</dbReference>
<dbReference type="InterPro" id="IPR016181">
    <property type="entry name" value="Acyl_CoA_acyltransferase"/>
</dbReference>
<dbReference type="Gene3D" id="3.40.630.30">
    <property type="match status" value="1"/>
</dbReference>
<comment type="pathway">
    <text evidence="2">Siderophore biosynthesis; mycobactin biosynthesis.</text>
</comment>
<name>A0A1H1HPF6_9ACTN</name>
<dbReference type="PANTHER" id="PTHR31438">
    <property type="entry name" value="LYSINE N-ACYLTRANSFERASE C17G9.06C-RELATED"/>
    <property type="match status" value="1"/>
</dbReference>
<dbReference type="AlphaFoldDB" id="A0A1H1HPF6"/>
<evidence type="ECO:0000256" key="4">
    <source>
        <dbReference type="ARBA" id="ARBA00023251"/>
    </source>
</evidence>
<dbReference type="UniPathway" id="UPA00011"/>
<evidence type="ECO:0000313" key="9">
    <source>
        <dbReference type="Proteomes" id="UP000217103"/>
    </source>
</evidence>
<dbReference type="GO" id="GO:0019290">
    <property type="term" value="P:siderophore biosynthetic process"/>
    <property type="evidence" value="ECO:0007669"/>
    <property type="project" value="InterPro"/>
</dbReference>
<evidence type="ECO:0000256" key="1">
    <source>
        <dbReference type="ARBA" id="ARBA00003818"/>
    </source>
</evidence>
<evidence type="ECO:0000313" key="8">
    <source>
        <dbReference type="EMBL" id="SDR27341.1"/>
    </source>
</evidence>
<keyword evidence="4" id="KW-0046">Antibiotic resistance</keyword>